<feature type="transmembrane region" description="Helical" evidence="1">
    <location>
        <begin position="37"/>
        <end position="55"/>
    </location>
</feature>
<keyword evidence="3" id="KW-1185">Reference proteome</keyword>
<proteinExistence type="predicted"/>
<evidence type="ECO:0008006" key="4">
    <source>
        <dbReference type="Google" id="ProtNLM"/>
    </source>
</evidence>
<keyword evidence="1" id="KW-1133">Transmembrane helix</keyword>
<dbReference type="EMBL" id="JBHTIS010000747">
    <property type="protein sequence ID" value="MFD1046666.1"/>
    <property type="molecule type" value="Genomic_DNA"/>
</dbReference>
<organism evidence="2 3">
    <name type="scientific">Kibdelosporangium lantanae</name>
    <dbReference type="NCBI Taxonomy" id="1497396"/>
    <lineage>
        <taxon>Bacteria</taxon>
        <taxon>Bacillati</taxon>
        <taxon>Actinomycetota</taxon>
        <taxon>Actinomycetes</taxon>
        <taxon>Pseudonocardiales</taxon>
        <taxon>Pseudonocardiaceae</taxon>
        <taxon>Kibdelosporangium</taxon>
    </lineage>
</organism>
<feature type="transmembrane region" description="Helical" evidence="1">
    <location>
        <begin position="61"/>
        <end position="81"/>
    </location>
</feature>
<dbReference type="Proteomes" id="UP001597045">
    <property type="component" value="Unassembled WGS sequence"/>
</dbReference>
<accession>A0ABW3M7H2</accession>
<comment type="caution">
    <text evidence="2">The sequence shown here is derived from an EMBL/GenBank/DDBJ whole genome shotgun (WGS) entry which is preliminary data.</text>
</comment>
<reference evidence="3" key="1">
    <citation type="journal article" date="2019" name="Int. J. Syst. Evol. Microbiol.">
        <title>The Global Catalogue of Microorganisms (GCM) 10K type strain sequencing project: providing services to taxonomists for standard genome sequencing and annotation.</title>
        <authorList>
            <consortium name="The Broad Institute Genomics Platform"/>
            <consortium name="The Broad Institute Genome Sequencing Center for Infectious Disease"/>
            <person name="Wu L."/>
            <person name="Ma J."/>
        </authorList>
    </citation>
    <scope>NUCLEOTIDE SEQUENCE [LARGE SCALE GENOMIC DNA]</scope>
    <source>
        <strain evidence="3">JCM 31486</strain>
    </source>
</reference>
<gene>
    <name evidence="2" type="ORF">ACFQ1S_14450</name>
</gene>
<protein>
    <recommendedName>
        <fullName evidence="4">DUF3040 domain-containing protein</fullName>
    </recommendedName>
</protein>
<evidence type="ECO:0000313" key="2">
    <source>
        <dbReference type="EMBL" id="MFD1046666.1"/>
    </source>
</evidence>
<evidence type="ECO:0000313" key="3">
    <source>
        <dbReference type="Proteomes" id="UP001597045"/>
    </source>
</evidence>
<name>A0ABW3M7H2_9PSEU</name>
<evidence type="ECO:0000256" key="1">
    <source>
        <dbReference type="SAM" id="Phobius"/>
    </source>
</evidence>
<keyword evidence="1" id="KW-0472">Membrane</keyword>
<keyword evidence="1" id="KW-0812">Transmembrane</keyword>
<sequence>MYSVRTSEVWRPPLDRSVDQDFAVGLRLESYLRMRRSMVRGAVIWGFVLLFDLVVDGTMVGFAVVAGLACLVIGGLAALAWRRHGGATEAVA</sequence>